<organism evidence="5 6">
    <name type="scientific">Pseudomonas veronii</name>
    <dbReference type="NCBI Taxonomy" id="76761"/>
    <lineage>
        <taxon>Bacteria</taxon>
        <taxon>Pseudomonadati</taxon>
        <taxon>Pseudomonadota</taxon>
        <taxon>Gammaproteobacteria</taxon>
        <taxon>Pseudomonadales</taxon>
        <taxon>Pseudomonadaceae</taxon>
        <taxon>Pseudomonas</taxon>
    </lineage>
</organism>
<dbReference type="Proteomes" id="UP000298274">
    <property type="component" value="Chromosome"/>
</dbReference>
<evidence type="ECO:0000256" key="3">
    <source>
        <dbReference type="ARBA" id="ARBA00022723"/>
    </source>
</evidence>
<protein>
    <submittedName>
        <fullName evidence="5">Fumarylacetoacetate hydrolase family protein</fullName>
    </submittedName>
</protein>
<dbReference type="EMBL" id="CP039631">
    <property type="protein sequence ID" value="QCG68138.1"/>
    <property type="molecule type" value="Genomic_DNA"/>
</dbReference>
<gene>
    <name evidence="5" type="ORF">E4167_29630</name>
</gene>
<evidence type="ECO:0000256" key="2">
    <source>
        <dbReference type="ARBA" id="ARBA00010715"/>
    </source>
</evidence>
<dbReference type="InterPro" id="IPR036663">
    <property type="entry name" value="Fumarylacetoacetase_C_sf"/>
</dbReference>
<evidence type="ECO:0000313" key="6">
    <source>
        <dbReference type="Proteomes" id="UP000298274"/>
    </source>
</evidence>
<dbReference type="PANTHER" id="PTHR42796:SF4">
    <property type="entry name" value="FUMARYLACETOACETATE HYDROLASE DOMAIN-CONTAINING PROTEIN 2A"/>
    <property type="match status" value="1"/>
</dbReference>
<comment type="similarity">
    <text evidence="2">Belongs to the hydratase/decarboxylase family.</text>
</comment>
<reference evidence="6" key="1">
    <citation type="submission" date="2019-04" db="EMBL/GenBank/DDBJ databases">
        <title>Complete genome sequence of Pseudomonas veronii strain PVy, a versatile degrader capable of using multiple contaminants as sole carbon sources.</title>
        <authorList>
            <person name="Lopez-Echartea E."/>
            <person name="Ridl J."/>
            <person name="Pajer P."/>
            <person name="Strejcek M."/>
            <person name="Suman J."/>
            <person name="Uhlik O."/>
        </authorList>
    </citation>
    <scope>NUCLEOTIDE SEQUENCE [LARGE SCALE GENOMIC DNA]</scope>
    <source>
        <strain evidence="6">Pvy</strain>
    </source>
</reference>
<feature type="domain" description="Fumarylacetoacetase-like C-terminal" evidence="4">
    <location>
        <begin position="70"/>
        <end position="273"/>
    </location>
</feature>
<evidence type="ECO:0000259" key="4">
    <source>
        <dbReference type="Pfam" id="PF01557"/>
    </source>
</evidence>
<keyword evidence="5" id="KW-0378">Hydrolase</keyword>
<dbReference type="GO" id="GO:0046872">
    <property type="term" value="F:metal ion binding"/>
    <property type="evidence" value="ECO:0007669"/>
    <property type="project" value="UniProtKB-KW"/>
</dbReference>
<dbReference type="InterPro" id="IPR011234">
    <property type="entry name" value="Fumarylacetoacetase-like_C"/>
</dbReference>
<dbReference type="SUPFAM" id="SSF56529">
    <property type="entry name" value="FAH"/>
    <property type="match status" value="1"/>
</dbReference>
<dbReference type="RefSeq" id="WP_046482023.1">
    <property type="nucleotide sequence ID" value="NZ_CP039631.3"/>
</dbReference>
<dbReference type="GO" id="GO:0044281">
    <property type="term" value="P:small molecule metabolic process"/>
    <property type="evidence" value="ECO:0007669"/>
    <property type="project" value="UniProtKB-ARBA"/>
</dbReference>
<evidence type="ECO:0000256" key="1">
    <source>
        <dbReference type="ARBA" id="ARBA00010211"/>
    </source>
</evidence>
<proteinExistence type="inferred from homology"/>
<keyword evidence="3" id="KW-0479">Metal-binding</keyword>
<comment type="similarity">
    <text evidence="1">Belongs to the FAH family.</text>
</comment>
<dbReference type="PANTHER" id="PTHR42796">
    <property type="entry name" value="FUMARYLACETOACETATE HYDROLASE DOMAIN-CONTAINING PROTEIN 2A-RELATED"/>
    <property type="match status" value="1"/>
</dbReference>
<dbReference type="InterPro" id="IPR051121">
    <property type="entry name" value="FAH"/>
</dbReference>
<sequence length="309" mass="33743">MRVARVETCGESFWAYMDGESSLLRRIRAPFAEWAPLLSGHGGEVLDLVDMGIDLSRCRVLPPLEPGARVFGVGLNYLNHLQRLGSQAPAHPLAYLVPDSALIGAYDDIQYPALTAELDYEIELVAVVARPLLKERRASSCLLGYTVGNDVSARDAGRQIGRLDLLTQKAMDATTPVGPWVTTLDVLGGAGQPCLDMQLSINDEVRQQDNTRQMIFPIDELLDFLDARIRLRPGDLVFTGSTHGVGLESGRFLQPGDVVHAQIDGIGSLRNRVSAPRVLSPERARGRLGIPVHRLEAQAAVSNERTPRP</sequence>
<dbReference type="Gene3D" id="3.90.850.10">
    <property type="entry name" value="Fumarylacetoacetase-like, C-terminal domain"/>
    <property type="match status" value="1"/>
</dbReference>
<dbReference type="Pfam" id="PF01557">
    <property type="entry name" value="FAA_hydrolase"/>
    <property type="match status" value="1"/>
</dbReference>
<name>A0A4P7YC59_PSEVE</name>
<dbReference type="GO" id="GO:0016787">
    <property type="term" value="F:hydrolase activity"/>
    <property type="evidence" value="ECO:0007669"/>
    <property type="project" value="UniProtKB-KW"/>
</dbReference>
<accession>A0A4P7YC59</accession>
<dbReference type="AlphaFoldDB" id="A0A4P7YC59"/>
<evidence type="ECO:0000313" key="5">
    <source>
        <dbReference type="EMBL" id="QCG68138.1"/>
    </source>
</evidence>